<proteinExistence type="predicted"/>
<comment type="caution">
    <text evidence="1">The sequence shown here is derived from an EMBL/GenBank/DDBJ whole genome shotgun (WGS) entry which is preliminary data.</text>
</comment>
<name>A0ABW4GFP4_9ACTN</name>
<accession>A0ABW4GFP4</accession>
<gene>
    <name evidence="1" type="ORF">ACFSJ0_24250</name>
</gene>
<protein>
    <recommendedName>
        <fullName evidence="3">Site-specific integrase</fullName>
    </recommendedName>
</protein>
<evidence type="ECO:0000313" key="1">
    <source>
        <dbReference type="EMBL" id="MFD1540187.1"/>
    </source>
</evidence>
<evidence type="ECO:0008006" key="3">
    <source>
        <dbReference type="Google" id="ProtNLM"/>
    </source>
</evidence>
<organism evidence="1 2">
    <name type="scientific">Nonomuraea guangzhouensis</name>
    <dbReference type="NCBI Taxonomy" id="1291555"/>
    <lineage>
        <taxon>Bacteria</taxon>
        <taxon>Bacillati</taxon>
        <taxon>Actinomycetota</taxon>
        <taxon>Actinomycetes</taxon>
        <taxon>Streptosporangiales</taxon>
        <taxon>Streptosporangiaceae</taxon>
        <taxon>Nonomuraea</taxon>
    </lineage>
</organism>
<dbReference type="Proteomes" id="UP001597097">
    <property type="component" value="Unassembled WGS sequence"/>
</dbReference>
<evidence type="ECO:0000313" key="2">
    <source>
        <dbReference type="Proteomes" id="UP001597097"/>
    </source>
</evidence>
<keyword evidence="2" id="KW-1185">Reference proteome</keyword>
<sequence length="567" mass="63065">MTFDLSDLPCPRLVRHLARALAGIAGDTGSQRSHRTTEDSLRAVRSFVQFVAAVNPATAGEFGLEDLTPELLEGYEHHLLARHGDKSSTPYIMVVAVIKLLRLAAEANADKVGLEMRVRLDFTTTTTGWAYSPLDSYPFPVFEAIEAAASSDVRAIRDRILEGERLAASGQDPEVGGWRQLENILWHVAHRGPLTRGDLDRPDFRSMINRHGGIRGVNSRLFLISADLVPLLVLLICQTGLEPECVKSLRADCLINPGRGFVSIAYVKNRARGATHKTMRVADGGALHYPGGLLRLTLRLTQRGRDLLGTDKLWTHVHYDGPELSFEYRRSLNLFMTGWMRRHGLEELTDRDGGPAHLDMRRLRKTYKSRRYLQTSGVLEDFAEGHTKGVAARHYADIEAHRELHDDAVESGLREALATALDPPVVLDDDGDRLDDGEPLPPDEVRTALSGANDVWLASCKDFYASPYALKKGSSCPVAVWGCLECPNAVFTTRHLPSILSFLAFLEEQREEYSIQEWKARYGLAWERIVHGIRPKFSDQQIVTAQAIAEANGPSLALPVQFLEIIT</sequence>
<reference evidence="2" key="1">
    <citation type="journal article" date="2019" name="Int. J. Syst. Evol. Microbiol.">
        <title>The Global Catalogue of Microorganisms (GCM) 10K type strain sequencing project: providing services to taxonomists for standard genome sequencing and annotation.</title>
        <authorList>
            <consortium name="The Broad Institute Genomics Platform"/>
            <consortium name="The Broad Institute Genome Sequencing Center for Infectious Disease"/>
            <person name="Wu L."/>
            <person name="Ma J."/>
        </authorList>
    </citation>
    <scope>NUCLEOTIDE SEQUENCE [LARGE SCALE GENOMIC DNA]</scope>
    <source>
        <strain evidence="2">CGMCC 1.15399</strain>
    </source>
</reference>
<dbReference type="EMBL" id="JBHUCM010000019">
    <property type="protein sequence ID" value="MFD1540187.1"/>
    <property type="molecule type" value="Genomic_DNA"/>
</dbReference>
<dbReference type="RefSeq" id="WP_219526660.1">
    <property type="nucleotide sequence ID" value="NZ_JAHKRM010000001.1"/>
</dbReference>